<feature type="transmembrane region" description="Helical" evidence="7">
    <location>
        <begin position="12"/>
        <end position="30"/>
    </location>
</feature>
<feature type="transmembrane region" description="Helical" evidence="7">
    <location>
        <begin position="235"/>
        <end position="256"/>
    </location>
</feature>
<dbReference type="GO" id="GO:0016020">
    <property type="term" value="C:membrane"/>
    <property type="evidence" value="ECO:0007669"/>
    <property type="project" value="UniProtKB-SubCell"/>
</dbReference>
<dbReference type="InterPro" id="IPR004776">
    <property type="entry name" value="Mem_transp_PIN-like"/>
</dbReference>
<feature type="transmembrane region" description="Helical" evidence="7">
    <location>
        <begin position="295"/>
        <end position="320"/>
    </location>
</feature>
<evidence type="ECO:0000256" key="4">
    <source>
        <dbReference type="ARBA" id="ARBA00022692"/>
    </source>
</evidence>
<comment type="subcellular location">
    <subcellularLocation>
        <location evidence="1">Membrane</location>
        <topology evidence="1">Multi-pass membrane protein</topology>
    </subcellularLocation>
</comment>
<sequence length="323" mass="35809">MFNIFITSFRSTTFAVLEILLLGLCGFMLIRRRIISHEGLDALSKLVVEITMPLFVLTQLILRFNFSLYPKWYILPFVSALITLGGFVLGWIMLKFSSGKPDKNKAFISLIGFQNSGYLVFPLIITLLPKDAADSMLIYLFLFLLGFNLTVWSVGAYLLSSGRSKRFEMGSLFTPVVGAILAGLLIVILRVDRIIPDVIIRPFKLIGECTIPLAMIVVGGNLALIDFSASTDRKLLFNVVLAKLILLPVLALAVIFLANPAYLIGLLIIIEAAVPSATSLSVISRHYKSENIDFIGQGIFWTHILSIFTIPVFISLFSVISRI</sequence>
<keyword evidence="5 7" id="KW-1133">Transmembrane helix</keyword>
<feature type="transmembrane region" description="Helical" evidence="7">
    <location>
        <begin position="137"/>
        <end position="160"/>
    </location>
</feature>
<evidence type="ECO:0000256" key="3">
    <source>
        <dbReference type="ARBA" id="ARBA00022475"/>
    </source>
</evidence>
<protein>
    <recommendedName>
        <fullName evidence="10">Transporter</fullName>
    </recommendedName>
</protein>
<feature type="transmembrane region" description="Helical" evidence="7">
    <location>
        <begin position="203"/>
        <end position="223"/>
    </location>
</feature>
<reference evidence="8 9" key="1">
    <citation type="submission" date="2017-09" db="EMBL/GenBank/DDBJ databases">
        <title>Depth-based differentiation of microbial function through sediment-hosted aquifers and enrichment of novel symbionts in the deep terrestrial subsurface.</title>
        <authorList>
            <person name="Probst A.J."/>
            <person name="Ladd B."/>
            <person name="Jarett J.K."/>
            <person name="Geller-Mcgrath D.E."/>
            <person name="Sieber C.M."/>
            <person name="Emerson J.B."/>
            <person name="Anantharaman K."/>
            <person name="Thomas B.C."/>
            <person name="Malmstrom R."/>
            <person name="Stieglmeier M."/>
            <person name="Klingl A."/>
            <person name="Woyke T."/>
            <person name="Ryan C.M."/>
            <person name="Banfield J.F."/>
        </authorList>
    </citation>
    <scope>NUCLEOTIDE SEQUENCE [LARGE SCALE GENOMIC DNA]</scope>
    <source>
        <strain evidence="8">CG11_big_fil_rev_8_21_14_0_20_42_13</strain>
    </source>
</reference>
<evidence type="ECO:0000256" key="6">
    <source>
        <dbReference type="ARBA" id="ARBA00023136"/>
    </source>
</evidence>
<evidence type="ECO:0008006" key="10">
    <source>
        <dbReference type="Google" id="ProtNLM"/>
    </source>
</evidence>
<feature type="transmembrane region" description="Helical" evidence="7">
    <location>
        <begin position="106"/>
        <end position="125"/>
    </location>
</feature>
<evidence type="ECO:0000256" key="5">
    <source>
        <dbReference type="ARBA" id="ARBA00022989"/>
    </source>
</evidence>
<feature type="transmembrane region" description="Helical" evidence="7">
    <location>
        <begin position="42"/>
        <end position="62"/>
    </location>
</feature>
<dbReference type="PANTHER" id="PTHR36838">
    <property type="entry name" value="AUXIN EFFLUX CARRIER FAMILY PROTEIN"/>
    <property type="match status" value="1"/>
</dbReference>
<accession>A0A2H0LW21</accession>
<dbReference type="AlphaFoldDB" id="A0A2H0LW21"/>
<evidence type="ECO:0000256" key="2">
    <source>
        <dbReference type="ARBA" id="ARBA00022448"/>
    </source>
</evidence>
<keyword evidence="4 7" id="KW-0812">Transmembrane</keyword>
<feature type="transmembrane region" description="Helical" evidence="7">
    <location>
        <begin position="74"/>
        <end position="94"/>
    </location>
</feature>
<proteinExistence type="predicted"/>
<feature type="transmembrane region" description="Helical" evidence="7">
    <location>
        <begin position="262"/>
        <end position="283"/>
    </location>
</feature>
<feature type="transmembrane region" description="Helical" evidence="7">
    <location>
        <begin position="172"/>
        <end position="191"/>
    </location>
</feature>
<gene>
    <name evidence="8" type="ORF">COV72_07650</name>
</gene>
<dbReference type="EMBL" id="PCWA01000096">
    <property type="protein sequence ID" value="PIQ88598.1"/>
    <property type="molecule type" value="Genomic_DNA"/>
</dbReference>
<organism evidence="8 9">
    <name type="scientific">Candidatus Ghiorseimicrobium undicola</name>
    <dbReference type="NCBI Taxonomy" id="1974746"/>
    <lineage>
        <taxon>Bacteria</taxon>
        <taxon>Pseudomonadati</taxon>
        <taxon>Candidatus Omnitrophota</taxon>
        <taxon>Candidatus Ghiorseimicrobium</taxon>
    </lineage>
</organism>
<dbReference type="Proteomes" id="UP000229641">
    <property type="component" value="Unassembled WGS sequence"/>
</dbReference>
<evidence type="ECO:0000313" key="8">
    <source>
        <dbReference type="EMBL" id="PIQ88598.1"/>
    </source>
</evidence>
<evidence type="ECO:0000256" key="7">
    <source>
        <dbReference type="SAM" id="Phobius"/>
    </source>
</evidence>
<name>A0A2H0LW21_9BACT</name>
<comment type="caution">
    <text evidence="8">The sequence shown here is derived from an EMBL/GenBank/DDBJ whole genome shotgun (WGS) entry which is preliminary data.</text>
</comment>
<evidence type="ECO:0000313" key="9">
    <source>
        <dbReference type="Proteomes" id="UP000229641"/>
    </source>
</evidence>
<evidence type="ECO:0000256" key="1">
    <source>
        <dbReference type="ARBA" id="ARBA00004141"/>
    </source>
</evidence>
<dbReference type="PANTHER" id="PTHR36838:SF1">
    <property type="entry name" value="SLR1864 PROTEIN"/>
    <property type="match status" value="1"/>
</dbReference>
<keyword evidence="2" id="KW-0813">Transport</keyword>
<dbReference type="GO" id="GO:0055085">
    <property type="term" value="P:transmembrane transport"/>
    <property type="evidence" value="ECO:0007669"/>
    <property type="project" value="InterPro"/>
</dbReference>
<keyword evidence="3" id="KW-1003">Cell membrane</keyword>
<dbReference type="Pfam" id="PF03547">
    <property type="entry name" value="Mem_trans"/>
    <property type="match status" value="2"/>
</dbReference>
<keyword evidence="6 7" id="KW-0472">Membrane</keyword>